<dbReference type="PANTHER" id="PTHR10109">
    <property type="entry name" value="MATRIX GLA PROTEIN"/>
    <property type="match status" value="1"/>
</dbReference>
<dbReference type="Proteomes" id="UP000007635">
    <property type="component" value="Chromosome XI"/>
</dbReference>
<evidence type="ECO:0000313" key="3">
    <source>
        <dbReference type="Proteomes" id="UP000007635"/>
    </source>
</evidence>
<proteinExistence type="predicted"/>
<accession>A0AAQ4QDR4</accession>
<dbReference type="AlphaFoldDB" id="A0AAQ4QDR4"/>
<feature type="compositionally biased region" description="Low complexity" evidence="1">
    <location>
        <begin position="17"/>
        <end position="31"/>
    </location>
</feature>
<feature type="region of interest" description="Disordered" evidence="1">
    <location>
        <begin position="1"/>
        <end position="40"/>
    </location>
</feature>
<reference evidence="2 3" key="1">
    <citation type="journal article" date="2021" name="G3 (Bethesda)">
        <title>Improved contiguity of the threespine stickleback genome using long-read sequencing.</title>
        <authorList>
            <person name="Nath S."/>
            <person name="Shaw D.E."/>
            <person name="White M.A."/>
        </authorList>
    </citation>
    <scope>NUCLEOTIDE SEQUENCE [LARGE SCALE GENOMIC DNA]</scope>
    <source>
        <strain evidence="2 3">Lake Benthic</strain>
    </source>
</reference>
<dbReference type="GO" id="GO:0005576">
    <property type="term" value="C:extracellular region"/>
    <property type="evidence" value="ECO:0007669"/>
    <property type="project" value="UniProtKB-SubCell"/>
</dbReference>
<reference evidence="2" key="2">
    <citation type="submission" date="2025-08" db="UniProtKB">
        <authorList>
            <consortium name="Ensembl"/>
        </authorList>
    </citation>
    <scope>IDENTIFICATION</scope>
</reference>
<dbReference type="InterPro" id="IPR027118">
    <property type="entry name" value="MGP"/>
</dbReference>
<keyword evidence="3" id="KW-1185">Reference proteome</keyword>
<reference evidence="2" key="3">
    <citation type="submission" date="2025-09" db="UniProtKB">
        <authorList>
            <consortium name="Ensembl"/>
        </authorList>
    </citation>
    <scope>IDENTIFICATION</scope>
</reference>
<dbReference type="Ensembl" id="ENSGACT00000059986.1">
    <property type="protein sequence ID" value="ENSGACP00000049012.1"/>
    <property type="gene ID" value="ENSGACG00000007157.2"/>
</dbReference>
<dbReference type="PANTHER" id="PTHR10109:SF0">
    <property type="entry name" value="MATRIX GLA PROTEIN"/>
    <property type="match status" value="1"/>
</dbReference>
<protein>
    <submittedName>
        <fullName evidence="2">Uncharacterized protein</fullName>
    </submittedName>
</protein>
<name>A0AAQ4QDR4_GASAC</name>
<organism evidence="2 3">
    <name type="scientific">Gasterosteus aculeatus aculeatus</name>
    <name type="common">three-spined stickleback</name>
    <dbReference type="NCBI Taxonomy" id="481459"/>
    <lineage>
        <taxon>Eukaryota</taxon>
        <taxon>Metazoa</taxon>
        <taxon>Chordata</taxon>
        <taxon>Craniata</taxon>
        <taxon>Vertebrata</taxon>
        <taxon>Euteleostomi</taxon>
        <taxon>Actinopterygii</taxon>
        <taxon>Neopterygii</taxon>
        <taxon>Teleostei</taxon>
        <taxon>Neoteleostei</taxon>
        <taxon>Acanthomorphata</taxon>
        <taxon>Eupercaria</taxon>
        <taxon>Perciformes</taxon>
        <taxon>Cottioidei</taxon>
        <taxon>Gasterosteales</taxon>
        <taxon>Gasterosteidae</taxon>
        <taxon>Gasterosteus</taxon>
    </lineage>
</organism>
<evidence type="ECO:0000256" key="1">
    <source>
        <dbReference type="SAM" id="MobiDB-lite"/>
    </source>
</evidence>
<evidence type="ECO:0000313" key="2">
    <source>
        <dbReference type="Ensembl" id="ENSGACP00000049012.1"/>
    </source>
</evidence>
<sequence>MHETPAPDLEPPPPTCPVTETPFPSLSSSPPEQRHEPPPPAMRSLLQLLALCAAASFCVCYDSHESTESVEDLFVAPNQANSFMAPQMGSVYVPARGNGHSYYNFMRGTTRAQTCTRSTSHKEAVTKDAILFLHCPSLSLSSAPPCPGR</sequence>
<dbReference type="GO" id="GO:0031012">
    <property type="term" value="C:extracellular matrix"/>
    <property type="evidence" value="ECO:0007669"/>
    <property type="project" value="InterPro"/>
</dbReference>